<dbReference type="Pfam" id="PF07905">
    <property type="entry name" value="PucR"/>
    <property type="match status" value="1"/>
</dbReference>
<organism evidence="3 4">
    <name type="scientific">Pseudogracilibacillus auburnensis</name>
    <dbReference type="NCBI Taxonomy" id="1494959"/>
    <lineage>
        <taxon>Bacteria</taxon>
        <taxon>Bacillati</taxon>
        <taxon>Bacillota</taxon>
        <taxon>Bacilli</taxon>
        <taxon>Bacillales</taxon>
        <taxon>Bacillaceae</taxon>
        <taxon>Pseudogracilibacillus</taxon>
    </lineage>
</organism>
<keyword evidence="4" id="KW-1185">Reference proteome</keyword>
<dbReference type="InterPro" id="IPR042070">
    <property type="entry name" value="PucR_C-HTH_sf"/>
</dbReference>
<dbReference type="PANTHER" id="PTHR33744">
    <property type="entry name" value="CARBOHYDRATE DIACID REGULATOR"/>
    <property type="match status" value="1"/>
</dbReference>
<sequence length="523" mass="61312">MALLVRDILKRPFFENAKVLAGEKGLNRTIKWAHIVEIDRFGHLLNGKEVILTTGYGWANEEKKSLSYLQQLLEYNASALCVELVIHTKELPSKMVELAERHDFPIIVFTEEVRFIDITKDLHELLLGYNKDVWLKLESLYNQLNKELISNGSAGDFLRVLHKETEKQVALKFEEQYRFFPSPSTKQQHKLKNELEKNKNEQYHEQPIYLFGSKIASLYFVENKNMVTQFDELALKRCGEILGQYFWKNQQQKEANQMKKNDWILEAIAGSLSHKEIVSKIQQKTPGVLTKEAIIAVKPFHKSLLVNDKNSNSETVLMMLLRPVLLEFGFQLFTVRDYTRNNYIFLLINQQTDNLQKRLMQAIETINKNNNDPLILSELKWISFGKTISAYDQLRKSYDTALSTLNYQQNNEILKQPFYDTLAFYRLIDQMDDKDSLKEIIIDYLGPILTYDKEKRTELLKTLQVYLKNLGAKNETAEELHIVRQTLYHRLNRIESLLGHDFMSPKNRFMIEFSIHALKYVDI</sequence>
<accession>A0A2V3W5E5</accession>
<protein>
    <submittedName>
        <fullName evidence="3">Purine catabolism regulator</fullName>
    </submittedName>
</protein>
<dbReference type="InterPro" id="IPR012914">
    <property type="entry name" value="PucR_dom"/>
</dbReference>
<feature type="domain" description="Purine catabolism PurC-like" evidence="1">
    <location>
        <begin position="7"/>
        <end position="126"/>
    </location>
</feature>
<evidence type="ECO:0000259" key="2">
    <source>
        <dbReference type="Pfam" id="PF13556"/>
    </source>
</evidence>
<gene>
    <name evidence="3" type="ORF">DFR56_105127</name>
</gene>
<name>A0A2V3W5E5_9BACI</name>
<dbReference type="OrthoDB" id="143422at2"/>
<dbReference type="Gene3D" id="1.10.10.2840">
    <property type="entry name" value="PucR C-terminal helix-turn-helix domain"/>
    <property type="match status" value="1"/>
</dbReference>
<dbReference type="InterPro" id="IPR025736">
    <property type="entry name" value="PucR_C-HTH_dom"/>
</dbReference>
<feature type="domain" description="PucR C-terminal helix-turn-helix" evidence="2">
    <location>
        <begin position="459"/>
        <end position="516"/>
    </location>
</feature>
<dbReference type="AlphaFoldDB" id="A0A2V3W5E5"/>
<dbReference type="PANTHER" id="PTHR33744:SF1">
    <property type="entry name" value="DNA-BINDING TRANSCRIPTIONAL ACTIVATOR ADER"/>
    <property type="match status" value="1"/>
</dbReference>
<reference evidence="3 4" key="1">
    <citation type="submission" date="2018-05" db="EMBL/GenBank/DDBJ databases">
        <title>Genomic Encyclopedia of Type Strains, Phase IV (KMG-IV): sequencing the most valuable type-strain genomes for metagenomic binning, comparative biology and taxonomic classification.</title>
        <authorList>
            <person name="Goeker M."/>
        </authorList>
    </citation>
    <scope>NUCLEOTIDE SEQUENCE [LARGE SCALE GENOMIC DNA]</scope>
    <source>
        <strain evidence="3 4">DSM 28556</strain>
    </source>
</reference>
<evidence type="ECO:0000313" key="3">
    <source>
        <dbReference type="EMBL" id="PXW87485.1"/>
    </source>
</evidence>
<dbReference type="Proteomes" id="UP000247978">
    <property type="component" value="Unassembled WGS sequence"/>
</dbReference>
<dbReference type="Pfam" id="PF13556">
    <property type="entry name" value="HTH_30"/>
    <property type="match status" value="1"/>
</dbReference>
<evidence type="ECO:0000313" key="4">
    <source>
        <dbReference type="Proteomes" id="UP000247978"/>
    </source>
</evidence>
<evidence type="ECO:0000259" key="1">
    <source>
        <dbReference type="Pfam" id="PF07905"/>
    </source>
</evidence>
<dbReference type="EMBL" id="QJJQ01000005">
    <property type="protein sequence ID" value="PXW87485.1"/>
    <property type="molecule type" value="Genomic_DNA"/>
</dbReference>
<dbReference type="RefSeq" id="WP_158525581.1">
    <property type="nucleotide sequence ID" value="NZ_JADIJL010000003.1"/>
</dbReference>
<proteinExistence type="predicted"/>
<dbReference type="InterPro" id="IPR051448">
    <property type="entry name" value="CdaR-like_regulators"/>
</dbReference>
<comment type="caution">
    <text evidence="3">The sequence shown here is derived from an EMBL/GenBank/DDBJ whole genome shotgun (WGS) entry which is preliminary data.</text>
</comment>